<dbReference type="PANTHER" id="PTHR10587">
    <property type="entry name" value="GLYCOSYL TRANSFERASE-RELATED"/>
    <property type="match status" value="1"/>
</dbReference>
<organism evidence="5 6">
    <name type="scientific">Paenibacillus hemerocallicola</name>
    <dbReference type="NCBI Taxonomy" id="1172614"/>
    <lineage>
        <taxon>Bacteria</taxon>
        <taxon>Bacillati</taxon>
        <taxon>Bacillota</taxon>
        <taxon>Bacilli</taxon>
        <taxon>Bacillales</taxon>
        <taxon>Paenibacillaceae</taxon>
        <taxon>Paenibacillus</taxon>
    </lineage>
</organism>
<dbReference type="AlphaFoldDB" id="A0A5C4T5U9"/>
<proteinExistence type="predicted"/>
<keyword evidence="1" id="KW-0479">Metal-binding</keyword>
<feature type="region of interest" description="Disordered" evidence="3">
    <location>
        <begin position="34"/>
        <end position="103"/>
    </location>
</feature>
<dbReference type="PANTHER" id="PTHR10587:SF133">
    <property type="entry name" value="CHITIN DEACETYLASE 1-RELATED"/>
    <property type="match status" value="1"/>
</dbReference>
<keyword evidence="6" id="KW-1185">Reference proteome</keyword>
<dbReference type="Gene3D" id="3.20.20.370">
    <property type="entry name" value="Glycoside hydrolase/deacetylase"/>
    <property type="match status" value="1"/>
</dbReference>
<dbReference type="CDD" id="cd10917">
    <property type="entry name" value="CE4_NodB_like_6s_7s"/>
    <property type="match status" value="1"/>
</dbReference>
<keyword evidence="2" id="KW-0378">Hydrolase</keyword>
<dbReference type="OrthoDB" id="2649545at2"/>
<dbReference type="PROSITE" id="PS51677">
    <property type="entry name" value="NODB"/>
    <property type="match status" value="1"/>
</dbReference>
<gene>
    <name evidence="5" type="ORF">FE784_20785</name>
</gene>
<dbReference type="GO" id="GO:0016810">
    <property type="term" value="F:hydrolase activity, acting on carbon-nitrogen (but not peptide) bonds"/>
    <property type="evidence" value="ECO:0007669"/>
    <property type="project" value="InterPro"/>
</dbReference>
<dbReference type="Proteomes" id="UP000307943">
    <property type="component" value="Unassembled WGS sequence"/>
</dbReference>
<protein>
    <submittedName>
        <fullName evidence="5">Polysaccharide deacetylase family protein</fullName>
    </submittedName>
</protein>
<evidence type="ECO:0000313" key="6">
    <source>
        <dbReference type="Proteomes" id="UP000307943"/>
    </source>
</evidence>
<dbReference type="EMBL" id="VDCQ01000030">
    <property type="protein sequence ID" value="TNJ64418.1"/>
    <property type="molecule type" value="Genomic_DNA"/>
</dbReference>
<reference evidence="5 6" key="1">
    <citation type="submission" date="2019-05" db="EMBL/GenBank/DDBJ databases">
        <title>We sequenced the genome of Paenibacillus hemerocallicola KCTC 33185 for further insight into its adaptation and study the phylogeny of Paenibacillus.</title>
        <authorList>
            <person name="Narsing Rao M.P."/>
        </authorList>
    </citation>
    <scope>NUCLEOTIDE SEQUENCE [LARGE SCALE GENOMIC DNA]</scope>
    <source>
        <strain evidence="5 6">KCTC 33185</strain>
    </source>
</reference>
<dbReference type="SUPFAM" id="SSF88713">
    <property type="entry name" value="Glycoside hydrolase/deacetylase"/>
    <property type="match status" value="1"/>
</dbReference>
<comment type="caution">
    <text evidence="5">The sequence shown here is derived from an EMBL/GenBank/DDBJ whole genome shotgun (WGS) entry which is preliminary data.</text>
</comment>
<dbReference type="InterPro" id="IPR050248">
    <property type="entry name" value="Polysacc_deacetylase_ArnD"/>
</dbReference>
<evidence type="ECO:0000259" key="4">
    <source>
        <dbReference type="PROSITE" id="PS51677"/>
    </source>
</evidence>
<dbReference type="GO" id="GO:0016020">
    <property type="term" value="C:membrane"/>
    <property type="evidence" value="ECO:0007669"/>
    <property type="project" value="TreeGrafter"/>
</dbReference>
<feature type="domain" description="NodB homology" evidence="4">
    <location>
        <begin position="105"/>
        <end position="288"/>
    </location>
</feature>
<evidence type="ECO:0000313" key="5">
    <source>
        <dbReference type="EMBL" id="TNJ64418.1"/>
    </source>
</evidence>
<dbReference type="GO" id="GO:0046872">
    <property type="term" value="F:metal ion binding"/>
    <property type="evidence" value="ECO:0007669"/>
    <property type="project" value="UniProtKB-KW"/>
</dbReference>
<name>A0A5C4T5U9_9BACL</name>
<dbReference type="GO" id="GO:0005975">
    <property type="term" value="P:carbohydrate metabolic process"/>
    <property type="evidence" value="ECO:0007669"/>
    <property type="project" value="InterPro"/>
</dbReference>
<evidence type="ECO:0000256" key="1">
    <source>
        <dbReference type="ARBA" id="ARBA00022723"/>
    </source>
</evidence>
<dbReference type="Pfam" id="PF01522">
    <property type="entry name" value="Polysacc_deac_1"/>
    <property type="match status" value="1"/>
</dbReference>
<feature type="compositionally biased region" description="Basic and acidic residues" evidence="3">
    <location>
        <begin position="40"/>
        <end position="50"/>
    </location>
</feature>
<sequence>MLLCLGIYSSETALLTDERQMTVIAQDMSAAPDAPPVVMEKSEPAKDAVPVKKPPVGETAALKPDAGTTPVRTDQGGKAAEDPVKNAVHKPADGQGPAARKQGVKRVALTFDDGPDKKYTPLILDVLKKREVKATFFVVGIQVAKYGDVLKRISEEGHAIGNHTWDHADLTKRTAEQVAEQIDKTDTAIRKALGTGTALFRPPYGAADEQVKTSSAAAHQHLVLWTVDTRDWAGTSSAEMLDKVKKQTKPDGIILMHCFGGKNGKLDNTVEALPQVIDYLKGEGYTFVTVNELMAEQA</sequence>
<dbReference type="InterPro" id="IPR011330">
    <property type="entry name" value="Glyco_hydro/deAcase_b/a-brl"/>
</dbReference>
<evidence type="ECO:0000256" key="2">
    <source>
        <dbReference type="ARBA" id="ARBA00022801"/>
    </source>
</evidence>
<accession>A0A5C4T5U9</accession>
<evidence type="ECO:0000256" key="3">
    <source>
        <dbReference type="SAM" id="MobiDB-lite"/>
    </source>
</evidence>
<dbReference type="InterPro" id="IPR002509">
    <property type="entry name" value="NODB_dom"/>
</dbReference>